<dbReference type="AlphaFoldDB" id="A0A7C9MEP2"/>
<gene>
    <name evidence="1" type="ORF">GTA51_06525</name>
</gene>
<evidence type="ECO:0000313" key="2">
    <source>
        <dbReference type="Proteomes" id="UP000482487"/>
    </source>
</evidence>
<reference evidence="1 2" key="1">
    <citation type="submission" date="2020-01" db="EMBL/GenBank/DDBJ databases">
        <title>Genome sequence of Desulfovibrio aerotolerans DSM 16695(T).</title>
        <authorList>
            <person name="Karnachuk O."/>
            <person name="Avakyan M."/>
            <person name="Mardanov A."/>
            <person name="Kadnikov V."/>
            <person name="Ravin N."/>
        </authorList>
    </citation>
    <scope>NUCLEOTIDE SEQUENCE [LARGE SCALE GENOMIC DNA]</scope>
    <source>
        <strain evidence="1 2">DSM 16695</strain>
    </source>
</reference>
<evidence type="ECO:0000313" key="1">
    <source>
        <dbReference type="EMBL" id="MYL82790.1"/>
    </source>
</evidence>
<dbReference type="EMBL" id="WVUD01000007">
    <property type="protein sequence ID" value="MYL82790.1"/>
    <property type="molecule type" value="Genomic_DNA"/>
</dbReference>
<proteinExistence type="predicted"/>
<name>A0A7C9MEP2_9BACT</name>
<dbReference type="RefSeq" id="WP_160959660.1">
    <property type="nucleotide sequence ID" value="NZ_WVUD01000007.1"/>
</dbReference>
<protein>
    <submittedName>
        <fullName evidence="1">Uncharacterized protein</fullName>
    </submittedName>
</protein>
<comment type="caution">
    <text evidence="1">The sequence shown here is derived from an EMBL/GenBank/DDBJ whole genome shotgun (WGS) entry which is preliminary data.</text>
</comment>
<accession>A0A7C9MEP2</accession>
<sequence>MPKYVHVASKPQKNSGFDYDRAIMPQNNLCLYSIIGGMQQYNFNTHSLHDVLMSIKDYAERYVRPVDGELFVDSGGYSIIQGAVHPTAVPRFIQCYNAMLRLKAGAFDKIFSLDIPWNMEFPEMNTKQKIMELNDYALSTARDILLNDPAALERFSFVWHFKMEAQYEIWAQLYAKYDLNRIIRHRAIGGMVALRGITGIRFSPFIGMAYRCLLDYLDARRFDRAFTLHFLGLYLPYDRFEMTILDELFARYLEGEAQVVTTYDSINPLQSTREGKNIPLFEFTGDGLYVYDNLIDAPAATLNHVYGNAGLFGSVQEEIARRRSGARLQQASSLGPLNIYSHRQVNHFFEYLVATHGLAEVFFQEWSLTKINGHFAGVLGTLSKAYPALFTKHICDSIMRNVAITYEFHRWFVDDRSRVGLDTLIRANIRKIGFPGSLA</sequence>
<organism evidence="1 2">
    <name type="scientific">Solidesulfovibrio aerotolerans</name>
    <dbReference type="NCBI Taxonomy" id="295255"/>
    <lineage>
        <taxon>Bacteria</taxon>
        <taxon>Pseudomonadati</taxon>
        <taxon>Thermodesulfobacteriota</taxon>
        <taxon>Desulfovibrionia</taxon>
        <taxon>Desulfovibrionales</taxon>
        <taxon>Desulfovibrionaceae</taxon>
        <taxon>Solidesulfovibrio</taxon>
    </lineage>
</organism>
<dbReference type="Proteomes" id="UP000482487">
    <property type="component" value="Unassembled WGS sequence"/>
</dbReference>
<dbReference type="OrthoDB" id="5441537at2"/>
<keyword evidence="2" id="KW-1185">Reference proteome</keyword>